<evidence type="ECO:0000259" key="2">
    <source>
        <dbReference type="PROSITE" id="PS50110"/>
    </source>
</evidence>
<dbReference type="Proteomes" id="UP000662914">
    <property type="component" value="Chromosome"/>
</dbReference>
<dbReference type="PANTHER" id="PTHR37299:SF1">
    <property type="entry name" value="STAGE 0 SPORULATION PROTEIN A HOMOLOG"/>
    <property type="match status" value="1"/>
</dbReference>
<dbReference type="SMART" id="SM00850">
    <property type="entry name" value="LytTR"/>
    <property type="match status" value="1"/>
</dbReference>
<dbReference type="GO" id="GO:0000156">
    <property type="term" value="F:phosphorelay response regulator activity"/>
    <property type="evidence" value="ECO:0007669"/>
    <property type="project" value="InterPro"/>
</dbReference>
<dbReference type="Gene3D" id="2.40.50.1020">
    <property type="entry name" value="LytTr DNA-binding domain"/>
    <property type="match status" value="1"/>
</dbReference>
<dbReference type="Pfam" id="PF00072">
    <property type="entry name" value="Response_reg"/>
    <property type="match status" value="1"/>
</dbReference>
<name>A0A809RZV2_9PROT</name>
<feature type="modified residue" description="4-aspartylphosphate" evidence="1">
    <location>
        <position position="60"/>
    </location>
</feature>
<evidence type="ECO:0000256" key="1">
    <source>
        <dbReference type="PROSITE-ProRule" id="PRU00169"/>
    </source>
</evidence>
<dbReference type="InterPro" id="IPR046947">
    <property type="entry name" value="LytR-like"/>
</dbReference>
<keyword evidence="4" id="KW-0238">DNA-binding</keyword>
<proteinExistence type="predicted"/>
<organism evidence="4 5">
    <name type="scientific">Candidatus Desulfobacillus denitrificans</name>
    <dbReference type="NCBI Taxonomy" id="2608985"/>
    <lineage>
        <taxon>Bacteria</taxon>
        <taxon>Pseudomonadati</taxon>
        <taxon>Pseudomonadota</taxon>
        <taxon>Betaproteobacteria</taxon>
        <taxon>Candidatus Desulfobacillus</taxon>
    </lineage>
</organism>
<feature type="domain" description="Response regulatory" evidence="2">
    <location>
        <begin position="6"/>
        <end position="123"/>
    </location>
</feature>
<evidence type="ECO:0000259" key="3">
    <source>
        <dbReference type="PROSITE" id="PS50930"/>
    </source>
</evidence>
<dbReference type="InterPro" id="IPR011006">
    <property type="entry name" value="CheY-like_superfamily"/>
</dbReference>
<dbReference type="InterPro" id="IPR001789">
    <property type="entry name" value="Sig_transdc_resp-reg_receiver"/>
</dbReference>
<evidence type="ECO:0000313" key="4">
    <source>
        <dbReference type="EMBL" id="BBO21827.1"/>
    </source>
</evidence>
<dbReference type="PANTHER" id="PTHR37299">
    <property type="entry name" value="TRANSCRIPTIONAL REGULATOR-RELATED"/>
    <property type="match status" value="1"/>
</dbReference>
<dbReference type="SUPFAM" id="SSF52172">
    <property type="entry name" value="CheY-like"/>
    <property type="match status" value="1"/>
</dbReference>
<dbReference type="InterPro" id="IPR007492">
    <property type="entry name" value="LytTR_DNA-bd_dom"/>
</dbReference>
<sequence>MSGPLRVFIVDDEALARVRMKALLADIAGELPNVVVGEAANGVEALQKLAETPADAALVDIRMPQMDGVELARHLAGAERMPAVVFTTAYDQYAVQAFELNAVDYLLKPVRAQRLAAALEKARRGVPVARETLARLSPEPRRHLSVSERGRILLVPLADVLYLKAELKYVTVRTREREYLLDESLTRLEEEFAARFVRVHRNCLVAREAITGFEKDAAEDGETHWSVLLAGLDEKLPVSRRQWPAVKAAFAGEGKA</sequence>
<evidence type="ECO:0000313" key="5">
    <source>
        <dbReference type="Proteomes" id="UP000662914"/>
    </source>
</evidence>
<dbReference type="Gene3D" id="3.40.50.2300">
    <property type="match status" value="1"/>
</dbReference>
<dbReference type="AlphaFoldDB" id="A0A809RZV2"/>
<dbReference type="Pfam" id="PF04397">
    <property type="entry name" value="LytTR"/>
    <property type="match status" value="1"/>
</dbReference>
<dbReference type="EMBL" id="AP021857">
    <property type="protein sequence ID" value="BBO21827.1"/>
    <property type="molecule type" value="Genomic_DNA"/>
</dbReference>
<dbReference type="PROSITE" id="PS50930">
    <property type="entry name" value="HTH_LYTTR"/>
    <property type="match status" value="1"/>
</dbReference>
<accession>A0A809RZV2</accession>
<dbReference type="GO" id="GO:0003677">
    <property type="term" value="F:DNA binding"/>
    <property type="evidence" value="ECO:0007669"/>
    <property type="project" value="UniProtKB-KW"/>
</dbReference>
<dbReference type="PROSITE" id="PS50110">
    <property type="entry name" value="RESPONSE_REGULATORY"/>
    <property type="match status" value="1"/>
</dbReference>
<feature type="domain" description="HTH LytTR-type" evidence="3">
    <location>
        <begin position="144"/>
        <end position="252"/>
    </location>
</feature>
<reference evidence="4" key="1">
    <citation type="journal article" name="DNA Res.">
        <title>The physiological potential of anammox bacteria as revealed by their core genome structure.</title>
        <authorList>
            <person name="Okubo T."/>
            <person name="Toyoda A."/>
            <person name="Fukuhara K."/>
            <person name="Uchiyama I."/>
            <person name="Harigaya Y."/>
            <person name="Kuroiwa M."/>
            <person name="Suzuki T."/>
            <person name="Murakami Y."/>
            <person name="Suwa Y."/>
            <person name="Takami H."/>
        </authorList>
    </citation>
    <scope>NUCLEOTIDE SEQUENCE</scope>
    <source>
        <strain evidence="4">317325-3</strain>
    </source>
</reference>
<dbReference type="SMART" id="SM00448">
    <property type="entry name" value="REC"/>
    <property type="match status" value="1"/>
</dbReference>
<keyword evidence="1" id="KW-0597">Phosphoprotein</keyword>
<gene>
    <name evidence="4" type="ORF">DSYM_25260</name>
</gene>
<protein>
    <submittedName>
        <fullName evidence="4">DNA-binding response regulator</fullName>
    </submittedName>
</protein>
<dbReference type="KEGG" id="ddz:DSYM_25260"/>